<proteinExistence type="predicted"/>
<keyword evidence="1" id="KW-0812">Transmembrane</keyword>
<dbReference type="EMBL" id="JBEPME010000005">
    <property type="protein sequence ID" value="MET3658364.1"/>
    <property type="molecule type" value="Genomic_DNA"/>
</dbReference>
<evidence type="ECO:0000313" key="2">
    <source>
        <dbReference type="EMBL" id="MET3658364.1"/>
    </source>
</evidence>
<accession>A0ABV2KBA7</accession>
<feature type="transmembrane region" description="Helical" evidence="1">
    <location>
        <begin position="75"/>
        <end position="95"/>
    </location>
</feature>
<dbReference type="RefSeq" id="WP_354313993.1">
    <property type="nucleotide sequence ID" value="NZ_JBEPME010000005.1"/>
</dbReference>
<organism evidence="2 3">
    <name type="scientific">Sporosarcina psychrophila</name>
    <name type="common">Bacillus psychrophilus</name>
    <dbReference type="NCBI Taxonomy" id="1476"/>
    <lineage>
        <taxon>Bacteria</taxon>
        <taxon>Bacillati</taxon>
        <taxon>Bacillota</taxon>
        <taxon>Bacilli</taxon>
        <taxon>Bacillales</taxon>
        <taxon>Caryophanaceae</taxon>
        <taxon>Sporosarcina</taxon>
    </lineage>
</organism>
<gene>
    <name evidence="2" type="ORF">ABIC55_003481</name>
</gene>
<dbReference type="Proteomes" id="UP001549104">
    <property type="component" value="Unassembled WGS sequence"/>
</dbReference>
<evidence type="ECO:0008006" key="4">
    <source>
        <dbReference type="Google" id="ProtNLM"/>
    </source>
</evidence>
<reference evidence="2 3" key="1">
    <citation type="submission" date="2024-06" db="EMBL/GenBank/DDBJ databases">
        <title>Sorghum-associated microbial communities from plants grown in Nebraska, USA.</title>
        <authorList>
            <person name="Schachtman D."/>
        </authorList>
    </citation>
    <scope>NUCLEOTIDE SEQUENCE [LARGE SCALE GENOMIC DNA]</scope>
    <source>
        <strain evidence="2 3">1288</strain>
    </source>
</reference>
<keyword evidence="1" id="KW-0472">Membrane</keyword>
<sequence>MIREVREGETEKLQYFLNADKIFKRFLPFIDDGVRAPWKDEFIIEILSCEFNEEQLEMIVYLLEKEIKVKEFNRTYSIATLAAIFALASIIFPILSDDLKGTLIALIIVIGLAFIIIGIWFNYGKSEKSYRNINKLLILVSVAKKYKSRLR</sequence>
<evidence type="ECO:0000313" key="3">
    <source>
        <dbReference type="Proteomes" id="UP001549104"/>
    </source>
</evidence>
<name>A0ABV2KBA7_SPOPS</name>
<protein>
    <recommendedName>
        <fullName evidence="4">DUF4231 domain-containing protein</fullName>
    </recommendedName>
</protein>
<keyword evidence="1" id="KW-1133">Transmembrane helix</keyword>
<evidence type="ECO:0000256" key="1">
    <source>
        <dbReference type="SAM" id="Phobius"/>
    </source>
</evidence>
<comment type="caution">
    <text evidence="2">The sequence shown here is derived from an EMBL/GenBank/DDBJ whole genome shotgun (WGS) entry which is preliminary data.</text>
</comment>
<keyword evidence="3" id="KW-1185">Reference proteome</keyword>
<feature type="transmembrane region" description="Helical" evidence="1">
    <location>
        <begin position="101"/>
        <end position="123"/>
    </location>
</feature>